<protein>
    <submittedName>
        <fullName evidence="2">DUF2892 domain-containing protein</fullName>
    </submittedName>
</protein>
<gene>
    <name evidence="2" type="ORF">F3168_00625</name>
</gene>
<reference evidence="2 3" key="1">
    <citation type="submission" date="2019-09" db="EMBL/GenBank/DDBJ databases">
        <title>Polymorphobacter sp. isolated from a lake in China.</title>
        <authorList>
            <person name="Liu Z."/>
        </authorList>
    </citation>
    <scope>NUCLEOTIDE SEQUENCE [LARGE SCALE GENOMIC DNA]</scope>
    <source>
        <strain evidence="2 3">D40P</strain>
    </source>
</reference>
<dbReference type="Gene3D" id="3.30.530.20">
    <property type="match status" value="1"/>
</dbReference>
<dbReference type="EMBL" id="WIOL01000001">
    <property type="protein sequence ID" value="MQT15768.1"/>
    <property type="molecule type" value="Genomic_DNA"/>
</dbReference>
<sequence>MSDIDGNLAPPGTRLAPRRNLKAGERGASVIAGTVLGALATQQKGPAGVLMGLLGSLLVARGITGVSPAKRLLGQRPDEAAVAKAAGWSSAALLSRAVTINAPRAEVFRRFRDFAAWPEWAVNVKSIDINDDGTLHFTTLDPSGAVEWDGEVTEEHGDTLLAIASVAGSAFPITARYEFRDAPAGRGTEIHGAVAYEPPGGSLVRYAAKLTQREPGIQLRRDLKRFKSLIETGEIAVNDPQGTDPKA</sequence>
<dbReference type="RefSeq" id="WP_152576237.1">
    <property type="nucleotide sequence ID" value="NZ_JAATJI010000001.1"/>
</dbReference>
<accession>A0A7C9KXI8</accession>
<evidence type="ECO:0000259" key="1">
    <source>
        <dbReference type="Pfam" id="PF11127"/>
    </source>
</evidence>
<dbReference type="InterPro" id="IPR019587">
    <property type="entry name" value="Polyketide_cyclase/dehydratase"/>
</dbReference>
<dbReference type="SUPFAM" id="SSF55961">
    <property type="entry name" value="Bet v1-like"/>
    <property type="match status" value="1"/>
</dbReference>
<dbReference type="Pfam" id="PF10604">
    <property type="entry name" value="Polyketide_cyc2"/>
    <property type="match status" value="1"/>
</dbReference>
<feature type="domain" description="Inner membrane protein YgaP-like transmembrane" evidence="1">
    <location>
        <begin position="25"/>
        <end position="75"/>
    </location>
</feature>
<dbReference type="CDD" id="cd07817">
    <property type="entry name" value="SRPBCC_8"/>
    <property type="match status" value="1"/>
</dbReference>
<evidence type="ECO:0000313" key="2">
    <source>
        <dbReference type="EMBL" id="MQT15768.1"/>
    </source>
</evidence>
<comment type="caution">
    <text evidence="2">The sequence shown here is derived from an EMBL/GenBank/DDBJ whole genome shotgun (WGS) entry which is preliminary data.</text>
</comment>
<dbReference type="InterPro" id="IPR023393">
    <property type="entry name" value="START-like_dom_sf"/>
</dbReference>
<name>A0A7C9KXI8_9SPHN</name>
<keyword evidence="3" id="KW-1185">Reference proteome</keyword>
<evidence type="ECO:0000313" key="3">
    <source>
        <dbReference type="Proteomes" id="UP000481327"/>
    </source>
</evidence>
<proteinExistence type="predicted"/>
<dbReference type="InterPro" id="IPR021309">
    <property type="entry name" value="YgaP-like_TM"/>
</dbReference>
<organism evidence="2 3">
    <name type="scientific">Sandarakinorhabdus fusca</name>
    <dbReference type="NCBI Taxonomy" id="1439888"/>
    <lineage>
        <taxon>Bacteria</taxon>
        <taxon>Pseudomonadati</taxon>
        <taxon>Pseudomonadota</taxon>
        <taxon>Alphaproteobacteria</taxon>
        <taxon>Sphingomonadales</taxon>
        <taxon>Sphingosinicellaceae</taxon>
        <taxon>Sandarakinorhabdus</taxon>
    </lineage>
</organism>
<dbReference type="Proteomes" id="UP000481327">
    <property type="component" value="Unassembled WGS sequence"/>
</dbReference>
<dbReference type="Pfam" id="PF11127">
    <property type="entry name" value="YgaP-like_TM"/>
    <property type="match status" value="1"/>
</dbReference>
<dbReference type="AlphaFoldDB" id="A0A7C9KXI8"/>
<dbReference type="OrthoDB" id="9797595at2"/>